<sequence>MRGMRKTIISGLVATVVAIGVIVVGGLFTPAIISATPAAA</sequence>
<organism evidence="1 2">
    <name type="scientific">Corynebacterium matruchotii ATCC 33806</name>
    <dbReference type="NCBI Taxonomy" id="566549"/>
    <lineage>
        <taxon>Bacteria</taxon>
        <taxon>Bacillati</taxon>
        <taxon>Actinomycetota</taxon>
        <taxon>Actinomycetes</taxon>
        <taxon>Mycobacteriales</taxon>
        <taxon>Corynebacteriaceae</taxon>
        <taxon>Corynebacterium</taxon>
    </lineage>
</organism>
<proteinExistence type="predicted"/>
<protein>
    <submittedName>
        <fullName evidence="1">Uncharacterized protein</fullName>
    </submittedName>
</protein>
<evidence type="ECO:0000313" key="1">
    <source>
        <dbReference type="EMBL" id="EEG25739.1"/>
    </source>
</evidence>
<gene>
    <name evidence="1" type="ORF">CORMATOL_02664</name>
</gene>
<name>C0E6M9_9CORY</name>
<dbReference type="EMBL" id="ACEB01000046">
    <property type="protein sequence ID" value="EEG25739.1"/>
    <property type="molecule type" value="Genomic_DNA"/>
</dbReference>
<dbReference type="Proteomes" id="UP000006247">
    <property type="component" value="Unassembled WGS sequence"/>
</dbReference>
<comment type="caution">
    <text evidence="1">The sequence shown here is derived from an EMBL/GenBank/DDBJ whole genome shotgun (WGS) entry which is preliminary data.</text>
</comment>
<reference evidence="1 2" key="1">
    <citation type="submission" date="2009-01" db="EMBL/GenBank/DDBJ databases">
        <authorList>
            <person name="Fulton L."/>
            <person name="Clifton S."/>
            <person name="Chinwalla A.T."/>
            <person name="Mitreva M."/>
            <person name="Sodergren E."/>
            <person name="Weinstock G."/>
            <person name="Clifton S."/>
            <person name="Dooling D.J."/>
            <person name="Fulton B."/>
            <person name="Minx P."/>
            <person name="Pepin K.H."/>
            <person name="Johnson M."/>
            <person name="Bhonagiri V."/>
            <person name="Nash W.E."/>
            <person name="Mardis E.R."/>
            <person name="Wilson R.K."/>
        </authorList>
    </citation>
    <scope>NUCLEOTIDE SEQUENCE [LARGE SCALE GENOMIC DNA]</scope>
    <source>
        <strain evidence="1 2">ATCC 33806</strain>
    </source>
</reference>
<accession>C0E6M9</accession>
<evidence type="ECO:0000313" key="2">
    <source>
        <dbReference type="Proteomes" id="UP000006247"/>
    </source>
</evidence>
<dbReference type="HOGENOM" id="CLU_3288184_0_0_11"/>
<dbReference type="AlphaFoldDB" id="C0E6M9"/>